<organism evidence="2 3">
    <name type="scientific">Clostridium tagluense</name>
    <dbReference type="NCBI Taxonomy" id="360422"/>
    <lineage>
        <taxon>Bacteria</taxon>
        <taxon>Bacillati</taxon>
        <taxon>Bacillota</taxon>
        <taxon>Clostridia</taxon>
        <taxon>Eubacteriales</taxon>
        <taxon>Clostridiaceae</taxon>
        <taxon>Clostridium</taxon>
    </lineage>
</organism>
<keyword evidence="3" id="KW-1185">Reference proteome</keyword>
<reference evidence="2 3" key="1">
    <citation type="submission" date="2018-11" db="EMBL/GenBank/DDBJ databases">
        <title>Genome sequencing and assembly of Clostridium tagluense strain A121.</title>
        <authorList>
            <person name="Murakami T."/>
            <person name="Segawa T."/>
            <person name="Shcherbakova V.A."/>
            <person name="Mori H."/>
            <person name="Yoshimura Y."/>
        </authorList>
    </citation>
    <scope>NUCLEOTIDE SEQUENCE [LARGE SCALE GENOMIC DNA]</scope>
    <source>
        <strain evidence="2 3">A121</strain>
    </source>
</reference>
<dbReference type="EMBL" id="BHYK01000045">
    <property type="protein sequence ID" value="GCD12898.1"/>
    <property type="molecule type" value="Genomic_DNA"/>
</dbReference>
<dbReference type="AlphaFoldDB" id="A0A401UTW5"/>
<keyword evidence="1" id="KW-0175">Coiled coil</keyword>
<evidence type="ECO:0000256" key="1">
    <source>
        <dbReference type="SAM" id="Coils"/>
    </source>
</evidence>
<sequence>MNDYNYFEKLFYDDVRNKKIIARGAYHNSGKKGSGNKGARVKTTVDSLIGKEKREYMRGGKVMTTNFYDDIKNVPTIEELNGMEFEKVKTILKYVKGHYTNKDLQNHWNTSAGTMYSKTFYKYGVVERKKRGLKDSDINKNVPKYNPKSEKIAKISKIANINDQHSQILHLSELVKTLEEENQLLKEKAELTIKDIPVVNSGLELKFTGKYKGEQILERTLKFVDALSKEDTYEINLSIIENNNKG</sequence>
<name>A0A401UTW5_9CLOT</name>
<protein>
    <submittedName>
        <fullName evidence="2">Uncharacterized protein</fullName>
    </submittedName>
</protein>
<accession>A0A401UTW5</accession>
<dbReference type="RefSeq" id="WP_125005965.1">
    <property type="nucleotide sequence ID" value="NZ_BHYK01000045.1"/>
</dbReference>
<proteinExistence type="predicted"/>
<evidence type="ECO:0000313" key="3">
    <source>
        <dbReference type="Proteomes" id="UP000287872"/>
    </source>
</evidence>
<gene>
    <name evidence="2" type="ORF">Ctaglu_45210</name>
</gene>
<dbReference type="Proteomes" id="UP000287872">
    <property type="component" value="Unassembled WGS sequence"/>
</dbReference>
<evidence type="ECO:0000313" key="2">
    <source>
        <dbReference type="EMBL" id="GCD12898.1"/>
    </source>
</evidence>
<comment type="caution">
    <text evidence="2">The sequence shown here is derived from an EMBL/GenBank/DDBJ whole genome shotgun (WGS) entry which is preliminary data.</text>
</comment>
<feature type="coiled-coil region" evidence="1">
    <location>
        <begin position="168"/>
        <end position="195"/>
    </location>
</feature>